<comment type="pathway">
    <text evidence="1 9">Isoprenoid biosynthesis; isopentenyl diphosphate biosynthesis via DXP pathway; isopentenyl diphosphate from 1-deoxy-D-xylulose 5-phosphate: step 1/6.</text>
</comment>
<keyword evidence="7 9" id="KW-0414">Isoprene biosynthesis</keyword>
<feature type="binding site" evidence="9">
    <location>
        <position position="223"/>
    </location>
    <ligand>
        <name>1-deoxy-D-xylulose 5-phosphate</name>
        <dbReference type="ChEBI" id="CHEBI:57792"/>
    </ligand>
</feature>
<dbReference type="InterPro" id="IPR026877">
    <property type="entry name" value="DXPR_C"/>
</dbReference>
<evidence type="ECO:0000256" key="2">
    <source>
        <dbReference type="ARBA" id="ARBA00006825"/>
    </source>
</evidence>
<feature type="binding site" evidence="9">
    <location>
        <position position="130"/>
    </location>
    <ligand>
        <name>NADPH</name>
        <dbReference type="ChEBI" id="CHEBI:57783"/>
    </ligand>
</feature>
<organism evidence="13 14">
    <name type="scientific">Albimonas pacifica</name>
    <dbReference type="NCBI Taxonomy" id="1114924"/>
    <lineage>
        <taxon>Bacteria</taxon>
        <taxon>Pseudomonadati</taxon>
        <taxon>Pseudomonadota</taxon>
        <taxon>Alphaproteobacteria</taxon>
        <taxon>Rhodobacterales</taxon>
        <taxon>Paracoccaceae</taxon>
        <taxon>Albimonas</taxon>
    </lineage>
</organism>
<dbReference type="Pfam" id="PF08436">
    <property type="entry name" value="DXP_redisom_C"/>
    <property type="match status" value="1"/>
</dbReference>
<dbReference type="EMBL" id="FOQH01000009">
    <property type="protein sequence ID" value="SFI80258.1"/>
    <property type="molecule type" value="Genomic_DNA"/>
</dbReference>
<feature type="binding site" evidence="9">
    <location>
        <position position="19"/>
    </location>
    <ligand>
        <name>NADPH</name>
        <dbReference type="ChEBI" id="CHEBI:57783"/>
    </ligand>
</feature>
<feature type="binding site" evidence="9">
    <location>
        <position position="224"/>
    </location>
    <ligand>
        <name>1-deoxy-D-xylulose 5-phosphate</name>
        <dbReference type="ChEBI" id="CHEBI:57792"/>
    </ligand>
</feature>
<proteinExistence type="inferred from homology"/>
<evidence type="ECO:0000256" key="6">
    <source>
        <dbReference type="ARBA" id="ARBA00023211"/>
    </source>
</evidence>
<feature type="domain" description="1-deoxy-D-xylulose 5-phosphate reductoisomerase C-terminal" evidence="11">
    <location>
        <begin position="152"/>
        <end position="235"/>
    </location>
</feature>
<dbReference type="SUPFAM" id="SSF55347">
    <property type="entry name" value="Glyceraldehyde-3-phosphate dehydrogenase-like, C-terminal domain"/>
    <property type="match status" value="1"/>
</dbReference>
<dbReference type="GO" id="GO:0030604">
    <property type="term" value="F:1-deoxy-D-xylulose-5-phosphate reductoisomerase activity"/>
    <property type="evidence" value="ECO:0007669"/>
    <property type="project" value="UniProtKB-UniRule"/>
</dbReference>
<dbReference type="GO" id="GO:0070402">
    <property type="term" value="F:NADPH binding"/>
    <property type="evidence" value="ECO:0007669"/>
    <property type="project" value="InterPro"/>
</dbReference>
<protein>
    <recommendedName>
        <fullName evidence="9">1-deoxy-D-xylulose 5-phosphate reductoisomerase</fullName>
        <shortName evidence="9">DXP reductoisomerase</shortName>
        <ecNumber evidence="9">1.1.1.267</ecNumber>
    </recommendedName>
    <alternativeName>
        <fullName evidence="9">1-deoxyxylulose-5-phosphate reductoisomerase</fullName>
    </alternativeName>
    <alternativeName>
        <fullName evidence="9">2-C-methyl-D-erythritol 4-phosphate synthase</fullName>
    </alternativeName>
</protein>
<dbReference type="PANTHER" id="PTHR30525">
    <property type="entry name" value="1-DEOXY-D-XYLULOSE 5-PHOSPHATE REDUCTOISOMERASE"/>
    <property type="match status" value="1"/>
</dbReference>
<dbReference type="EC" id="1.1.1.267" evidence="9"/>
<dbReference type="OrthoDB" id="9806546at2"/>
<keyword evidence="14" id="KW-1185">Reference proteome</keyword>
<evidence type="ECO:0000256" key="4">
    <source>
        <dbReference type="ARBA" id="ARBA00022857"/>
    </source>
</evidence>
<dbReference type="InterPro" id="IPR036169">
    <property type="entry name" value="DXPR_C_sf"/>
</dbReference>
<dbReference type="GO" id="GO:0016853">
    <property type="term" value="F:isomerase activity"/>
    <property type="evidence" value="ECO:0007669"/>
    <property type="project" value="UniProtKB-KW"/>
</dbReference>
<evidence type="ECO:0000256" key="5">
    <source>
        <dbReference type="ARBA" id="ARBA00023002"/>
    </source>
</evidence>
<dbReference type="SUPFAM" id="SSF69055">
    <property type="entry name" value="1-deoxy-D-xylulose-5-phosphate reductoisomerase, C-terminal domain"/>
    <property type="match status" value="1"/>
</dbReference>
<feature type="binding site" evidence="9">
    <location>
        <position position="47"/>
    </location>
    <ligand>
        <name>NADPH</name>
        <dbReference type="ChEBI" id="CHEBI:57783"/>
    </ligand>
</feature>
<dbReference type="Gene3D" id="1.10.1740.10">
    <property type="match status" value="1"/>
</dbReference>
<gene>
    <name evidence="9" type="primary">dxr</name>
    <name evidence="13" type="ORF">SAMN05216258_109227</name>
</gene>
<evidence type="ECO:0000256" key="1">
    <source>
        <dbReference type="ARBA" id="ARBA00005094"/>
    </source>
</evidence>
<evidence type="ECO:0000259" key="11">
    <source>
        <dbReference type="Pfam" id="PF08436"/>
    </source>
</evidence>
<feature type="domain" description="DXP reductoisomerase C-terminal" evidence="12">
    <location>
        <begin position="267"/>
        <end position="384"/>
    </location>
</feature>
<dbReference type="AlphaFoldDB" id="A0A1I3L6G8"/>
<feature type="binding site" evidence="9">
    <location>
        <position position="227"/>
    </location>
    <ligand>
        <name>Mn(2+)</name>
        <dbReference type="ChEBI" id="CHEBI:29035"/>
    </ligand>
</feature>
<feature type="binding site" evidence="9">
    <location>
        <position position="18"/>
    </location>
    <ligand>
        <name>NADPH</name>
        <dbReference type="ChEBI" id="CHEBI:57783"/>
    </ligand>
</feature>
<keyword evidence="9" id="KW-0460">Magnesium</keyword>
<keyword evidence="5 9" id="KW-0560">Oxidoreductase</keyword>
<dbReference type="InterPro" id="IPR013644">
    <property type="entry name" value="DXP_reductoisomerase_C"/>
</dbReference>
<feature type="binding site" evidence="9">
    <location>
        <position position="218"/>
    </location>
    <ligand>
        <name>1-deoxy-D-xylulose 5-phosphate</name>
        <dbReference type="ChEBI" id="CHEBI:57792"/>
    </ligand>
</feature>
<comment type="catalytic activity">
    <reaction evidence="8">
        <text>2-C-methyl-D-erythritol 4-phosphate + NADP(+) = 1-deoxy-D-xylulose 5-phosphate + NADPH + H(+)</text>
        <dbReference type="Rhea" id="RHEA:13717"/>
        <dbReference type="ChEBI" id="CHEBI:15378"/>
        <dbReference type="ChEBI" id="CHEBI:57783"/>
        <dbReference type="ChEBI" id="CHEBI:57792"/>
        <dbReference type="ChEBI" id="CHEBI:58262"/>
        <dbReference type="ChEBI" id="CHEBI:58349"/>
        <dbReference type="EC" id="1.1.1.267"/>
    </reaction>
    <physiologicalReaction direction="right-to-left" evidence="8">
        <dbReference type="Rhea" id="RHEA:13719"/>
    </physiologicalReaction>
</comment>
<feature type="binding site" evidence="9">
    <location>
        <position position="156"/>
    </location>
    <ligand>
        <name>Mn(2+)</name>
        <dbReference type="ChEBI" id="CHEBI:29035"/>
    </ligand>
</feature>
<name>A0A1I3L6G8_9RHOB</name>
<dbReference type="PIRSF" id="PIRSF006205">
    <property type="entry name" value="Dxp_reductismrs"/>
    <property type="match status" value="1"/>
</dbReference>
<dbReference type="InterPro" id="IPR036291">
    <property type="entry name" value="NAD(P)-bd_dom_sf"/>
</dbReference>
<dbReference type="NCBIfam" id="TIGR00243">
    <property type="entry name" value="Dxr"/>
    <property type="match status" value="1"/>
</dbReference>
<evidence type="ECO:0000256" key="7">
    <source>
        <dbReference type="ARBA" id="ARBA00023229"/>
    </source>
</evidence>
<dbReference type="UniPathway" id="UPA00056">
    <property type="reaction ID" value="UER00092"/>
</dbReference>
<dbReference type="GO" id="GO:0030145">
    <property type="term" value="F:manganese ion binding"/>
    <property type="evidence" value="ECO:0007669"/>
    <property type="project" value="TreeGrafter"/>
</dbReference>
<dbReference type="Pfam" id="PF13288">
    <property type="entry name" value="DXPR_C"/>
    <property type="match status" value="1"/>
</dbReference>
<comment type="function">
    <text evidence="9">Catalyzes the NADPH-dependent rearrangement and reduction of 1-deoxy-D-xylulose-5-phosphate (DXP) to 2-C-methyl-D-erythritol 4-phosphate (MEP).</text>
</comment>
<keyword evidence="13" id="KW-0413">Isomerase</keyword>
<feature type="binding site" evidence="9">
    <location>
        <position position="157"/>
    </location>
    <ligand>
        <name>1-deoxy-D-xylulose 5-phosphate</name>
        <dbReference type="ChEBI" id="CHEBI:57792"/>
    </ligand>
</feature>
<feature type="binding site" evidence="9">
    <location>
        <position position="211"/>
    </location>
    <ligand>
        <name>NADPH</name>
        <dbReference type="ChEBI" id="CHEBI:57783"/>
    </ligand>
</feature>
<evidence type="ECO:0000256" key="3">
    <source>
        <dbReference type="ARBA" id="ARBA00022723"/>
    </source>
</evidence>
<keyword evidence="4 9" id="KW-0521">NADP</keyword>
<reference evidence="13 14" key="1">
    <citation type="submission" date="2016-10" db="EMBL/GenBank/DDBJ databases">
        <authorList>
            <person name="de Groot N.N."/>
        </authorList>
    </citation>
    <scope>NUCLEOTIDE SEQUENCE [LARGE SCALE GENOMIC DNA]</scope>
    <source>
        <strain evidence="13 14">CGMCC 1.11030</strain>
    </source>
</reference>
<dbReference type="SUPFAM" id="SSF51735">
    <property type="entry name" value="NAD(P)-binding Rossmann-fold domains"/>
    <property type="match status" value="1"/>
</dbReference>
<comment type="similarity">
    <text evidence="2 9">Belongs to the DXR family.</text>
</comment>
<feature type="binding site" evidence="9">
    <location>
        <position position="131"/>
    </location>
    <ligand>
        <name>1-deoxy-D-xylulose 5-phosphate</name>
        <dbReference type="ChEBI" id="CHEBI:57792"/>
    </ligand>
</feature>
<dbReference type="PANTHER" id="PTHR30525:SF0">
    <property type="entry name" value="1-DEOXY-D-XYLULOSE 5-PHOSPHATE REDUCTOISOMERASE, CHLOROPLASTIC"/>
    <property type="match status" value="1"/>
</dbReference>
<evidence type="ECO:0000256" key="8">
    <source>
        <dbReference type="ARBA" id="ARBA00048543"/>
    </source>
</evidence>
<feature type="binding site" evidence="9">
    <location>
        <position position="182"/>
    </location>
    <ligand>
        <name>1-deoxy-D-xylulose 5-phosphate</name>
        <dbReference type="ChEBI" id="CHEBI:57792"/>
    </ligand>
</feature>
<evidence type="ECO:0000313" key="14">
    <source>
        <dbReference type="Proteomes" id="UP000199377"/>
    </source>
</evidence>
<evidence type="ECO:0000259" key="12">
    <source>
        <dbReference type="Pfam" id="PF13288"/>
    </source>
</evidence>
<dbReference type="Gene3D" id="3.40.50.720">
    <property type="entry name" value="NAD(P)-binding Rossmann-like Domain"/>
    <property type="match status" value="1"/>
</dbReference>
<dbReference type="Pfam" id="PF02670">
    <property type="entry name" value="DXP_reductoisom"/>
    <property type="match status" value="1"/>
</dbReference>
<evidence type="ECO:0000256" key="9">
    <source>
        <dbReference type="HAMAP-Rule" id="MF_00183"/>
    </source>
</evidence>
<feature type="binding site" evidence="9">
    <location>
        <position position="21"/>
    </location>
    <ligand>
        <name>NADPH</name>
        <dbReference type="ChEBI" id="CHEBI:57783"/>
    </ligand>
</feature>
<dbReference type="InterPro" id="IPR003821">
    <property type="entry name" value="DXP_reductoisomerase"/>
</dbReference>
<feature type="binding site" evidence="9">
    <location>
        <position position="227"/>
    </location>
    <ligand>
        <name>1-deoxy-D-xylulose 5-phosphate</name>
        <dbReference type="ChEBI" id="CHEBI:57792"/>
    </ligand>
</feature>
<dbReference type="HAMAP" id="MF_00183">
    <property type="entry name" value="DXP_reductoisom"/>
    <property type="match status" value="1"/>
</dbReference>
<evidence type="ECO:0000259" key="10">
    <source>
        <dbReference type="Pfam" id="PF02670"/>
    </source>
</evidence>
<accession>A0A1I3L6G8</accession>
<keyword evidence="6 9" id="KW-0464">Manganese</keyword>
<dbReference type="InterPro" id="IPR013512">
    <property type="entry name" value="DXP_reductoisomerase_N"/>
</dbReference>
<dbReference type="STRING" id="1114924.SAMN05216258_109227"/>
<dbReference type="FunFam" id="3.40.50.720:FF:000045">
    <property type="entry name" value="1-deoxy-D-xylulose 5-phosphate reductoisomerase"/>
    <property type="match status" value="1"/>
</dbReference>
<dbReference type="GO" id="GO:0051484">
    <property type="term" value="P:isopentenyl diphosphate biosynthetic process, methylerythritol 4-phosphate pathway involved in terpenoid biosynthetic process"/>
    <property type="evidence" value="ECO:0007669"/>
    <property type="project" value="TreeGrafter"/>
</dbReference>
<feature type="domain" description="1-deoxy-D-xylulose 5-phosphate reductoisomerase N-terminal" evidence="10">
    <location>
        <begin position="12"/>
        <end position="138"/>
    </location>
</feature>
<feature type="binding site" evidence="9">
    <location>
        <position position="132"/>
    </location>
    <ligand>
        <name>NADPH</name>
        <dbReference type="ChEBI" id="CHEBI:57783"/>
    </ligand>
</feature>
<feature type="binding site" evidence="9">
    <location>
        <position position="158"/>
    </location>
    <ligand>
        <name>1-deoxy-D-xylulose 5-phosphate</name>
        <dbReference type="ChEBI" id="CHEBI:57792"/>
    </ligand>
</feature>
<keyword evidence="3 9" id="KW-0479">Metal-binding</keyword>
<comment type="caution">
    <text evidence="9">Lacks conserved residue(s) required for the propagation of feature annotation.</text>
</comment>
<sequence length="406" mass="42276">MVSEGASPPRRVSILGATGSIGRSTLDILRHAGPGAVEVVALTGRDNIAGLAEAAREFRAEVAVTADPSRYEDLKAALAGSGVEAAAGERAVIEAAARPADWTMAAIVGSAGLAPTLAALRQGRTLALANKECLVSAGGLFIEEAARAGAELLPVDSEHNAIFQVLDRPNRAAVEKILLTASGGPFRDWPAERIAEATPEEAVAHPNWDMGAKISIDSASMFNKGLEMIEAMHLFALRPDQVEVLVHPQSIVHSMVAYVDGAVLAQMGAPDMRHAIGHAFHHPARAPLPVERLDLAAIGALEFRAPDPVRFPALRLAREAMEAGGLAGCALNAAKEAALEAFMDRRLPFMGMAQVVEEVLSALSPFAPAGSLDDVFAMDALARAAAGERIAARIRASGLGKGAAFA</sequence>
<dbReference type="Proteomes" id="UP000199377">
    <property type="component" value="Unassembled WGS sequence"/>
</dbReference>
<feature type="binding site" evidence="9">
    <location>
        <position position="20"/>
    </location>
    <ligand>
        <name>NADPH</name>
        <dbReference type="ChEBI" id="CHEBI:57783"/>
    </ligand>
</feature>
<evidence type="ECO:0000313" key="13">
    <source>
        <dbReference type="EMBL" id="SFI80258.1"/>
    </source>
</evidence>
<comment type="cofactor">
    <cofactor evidence="9">
        <name>Mg(2+)</name>
        <dbReference type="ChEBI" id="CHEBI:18420"/>
    </cofactor>
    <cofactor evidence="9">
        <name>Mn(2+)</name>
        <dbReference type="ChEBI" id="CHEBI:29035"/>
    </cofactor>
</comment>
<feature type="binding site" evidence="9">
    <location>
        <position position="205"/>
    </location>
    <ligand>
        <name>1-deoxy-D-xylulose 5-phosphate</name>
        <dbReference type="ChEBI" id="CHEBI:57792"/>
    </ligand>
</feature>
<feature type="binding site" evidence="9">
    <location>
        <position position="158"/>
    </location>
    <ligand>
        <name>Mn(2+)</name>
        <dbReference type="ChEBI" id="CHEBI:29035"/>
    </ligand>
</feature>